<dbReference type="InterPro" id="IPR029069">
    <property type="entry name" value="HotDog_dom_sf"/>
</dbReference>
<dbReference type="Pfam" id="PF13279">
    <property type="entry name" value="4HBT_2"/>
    <property type="match status" value="1"/>
</dbReference>
<dbReference type="EMBL" id="JBHSPF010000018">
    <property type="protein sequence ID" value="MFC5628185.1"/>
    <property type="molecule type" value="Genomic_DNA"/>
</dbReference>
<dbReference type="RefSeq" id="WP_270897595.1">
    <property type="nucleotide sequence ID" value="NZ_JBHSPF010000018.1"/>
</dbReference>
<proteinExistence type="inferred from homology"/>
<accession>A0ABW0U3Z4</accession>
<dbReference type="InterPro" id="IPR006684">
    <property type="entry name" value="YbgC/YbaW"/>
</dbReference>
<evidence type="ECO:0000256" key="1">
    <source>
        <dbReference type="ARBA" id="ARBA00005953"/>
    </source>
</evidence>
<dbReference type="NCBIfam" id="TIGR00051">
    <property type="entry name" value="YbgC/FadM family acyl-CoA thioesterase"/>
    <property type="match status" value="1"/>
</dbReference>
<dbReference type="GO" id="GO:0016787">
    <property type="term" value="F:hydrolase activity"/>
    <property type="evidence" value="ECO:0007669"/>
    <property type="project" value="UniProtKB-KW"/>
</dbReference>
<dbReference type="Proteomes" id="UP001596143">
    <property type="component" value="Unassembled WGS sequence"/>
</dbReference>
<comment type="similarity">
    <text evidence="1">Belongs to the 4-hydroxybenzoyl-CoA thioesterase family.</text>
</comment>
<keyword evidence="2 3" id="KW-0378">Hydrolase</keyword>
<organism evidence="3 4">
    <name type="scientific">Aliibacillus thermotolerans</name>
    <dbReference type="NCBI Taxonomy" id="1834418"/>
    <lineage>
        <taxon>Bacteria</taxon>
        <taxon>Bacillati</taxon>
        <taxon>Bacillota</taxon>
        <taxon>Bacilli</taxon>
        <taxon>Bacillales</taxon>
        <taxon>Bacillaceae</taxon>
        <taxon>Aliibacillus</taxon>
    </lineage>
</organism>
<evidence type="ECO:0000256" key="2">
    <source>
        <dbReference type="ARBA" id="ARBA00022801"/>
    </source>
</evidence>
<dbReference type="SUPFAM" id="SSF54637">
    <property type="entry name" value="Thioesterase/thiol ester dehydrase-isomerase"/>
    <property type="match status" value="1"/>
</dbReference>
<reference evidence="4" key="1">
    <citation type="journal article" date="2019" name="Int. J. Syst. Evol. Microbiol.">
        <title>The Global Catalogue of Microorganisms (GCM) 10K type strain sequencing project: providing services to taxonomists for standard genome sequencing and annotation.</title>
        <authorList>
            <consortium name="The Broad Institute Genomics Platform"/>
            <consortium name="The Broad Institute Genome Sequencing Center for Infectious Disease"/>
            <person name="Wu L."/>
            <person name="Ma J."/>
        </authorList>
    </citation>
    <scope>NUCLEOTIDE SEQUENCE [LARGE SCALE GENOMIC DNA]</scope>
    <source>
        <strain evidence="4">CGMCC 1.15790</strain>
    </source>
</reference>
<dbReference type="PANTHER" id="PTHR31793:SF27">
    <property type="entry name" value="NOVEL THIOESTERASE SUPERFAMILY DOMAIN AND SAPOSIN A-TYPE DOMAIN CONTAINING PROTEIN (0610012H03RIK)"/>
    <property type="match status" value="1"/>
</dbReference>
<evidence type="ECO:0000313" key="3">
    <source>
        <dbReference type="EMBL" id="MFC5628185.1"/>
    </source>
</evidence>
<gene>
    <name evidence="3" type="ORF">ACFPTR_04655</name>
</gene>
<evidence type="ECO:0000313" key="4">
    <source>
        <dbReference type="Proteomes" id="UP001596143"/>
    </source>
</evidence>
<sequence>MKISKTTVDVRYAETDQMGVVHHSNYFVWCEIGRTELIRLLGFDYSQLEKDGVLAPVIHFDLSYKVAARYGESVTISTWIEDYDGLRVYYGYEITKENGDVCAYGTSTHVCVHKDTFRPFSIKKRLPEWHKAYEENKRKK</sequence>
<dbReference type="PANTHER" id="PTHR31793">
    <property type="entry name" value="4-HYDROXYBENZOYL-COA THIOESTERASE FAMILY MEMBER"/>
    <property type="match status" value="1"/>
</dbReference>
<keyword evidence="4" id="KW-1185">Reference proteome</keyword>
<comment type="caution">
    <text evidence="3">The sequence shown here is derived from an EMBL/GenBank/DDBJ whole genome shotgun (WGS) entry which is preliminary data.</text>
</comment>
<dbReference type="EC" id="3.1.2.-" evidence="3"/>
<protein>
    <submittedName>
        <fullName evidence="3">Acyl-CoA thioesterase</fullName>
        <ecNumber evidence="3">3.1.2.-</ecNumber>
    </submittedName>
</protein>
<dbReference type="PIRSF" id="PIRSF003230">
    <property type="entry name" value="YbgC"/>
    <property type="match status" value="1"/>
</dbReference>
<dbReference type="CDD" id="cd00586">
    <property type="entry name" value="4HBT"/>
    <property type="match status" value="1"/>
</dbReference>
<dbReference type="Gene3D" id="3.10.129.10">
    <property type="entry name" value="Hotdog Thioesterase"/>
    <property type="match status" value="1"/>
</dbReference>
<dbReference type="InterPro" id="IPR050563">
    <property type="entry name" value="4-hydroxybenzoyl-CoA_TE"/>
</dbReference>
<name>A0ABW0U3Z4_9BACI</name>